<feature type="coiled-coil region" evidence="1">
    <location>
        <begin position="705"/>
        <end position="757"/>
    </location>
</feature>
<comment type="caution">
    <text evidence="3">The sequence shown here is derived from an EMBL/GenBank/DDBJ whole genome shotgun (WGS) entry which is preliminary data.</text>
</comment>
<evidence type="ECO:0000313" key="3">
    <source>
        <dbReference type="EMBL" id="KAF6063117.1"/>
    </source>
</evidence>
<dbReference type="AlphaFoldDB" id="A0A8H6BVR1"/>
<evidence type="ECO:0000256" key="2">
    <source>
        <dbReference type="SAM" id="MobiDB-lite"/>
    </source>
</evidence>
<accession>A0A8H6BVR1</accession>
<evidence type="ECO:0000313" key="4">
    <source>
        <dbReference type="Proteomes" id="UP000536275"/>
    </source>
</evidence>
<evidence type="ECO:0000256" key="1">
    <source>
        <dbReference type="SAM" id="Coils"/>
    </source>
</evidence>
<reference evidence="3 4" key="1">
    <citation type="submission" date="2020-03" db="EMBL/GenBank/DDBJ databases">
        <title>FDA dAtabase for Regulatory Grade micrObial Sequences (FDA-ARGOS): Supporting development and validation of Infectious Disease Dx tests.</title>
        <authorList>
            <person name="Campos J."/>
            <person name="Goldberg B."/>
            <person name="Tallon L."/>
            <person name="Sadzewicz L."/>
            <person name="Vavikolanu K."/>
            <person name="Mehta A."/>
            <person name="Aluvathingal J."/>
            <person name="Nadendla S."/>
            <person name="Nandy P."/>
            <person name="Geyer C."/>
            <person name="Yan Y."/>
            <person name="Sichtig H."/>
        </authorList>
    </citation>
    <scope>NUCLEOTIDE SEQUENCE [LARGE SCALE GENOMIC DNA]</scope>
    <source>
        <strain evidence="3 4">FDAARGOS_656</strain>
    </source>
</reference>
<feature type="compositionally biased region" description="Basic residues" evidence="2">
    <location>
        <begin position="770"/>
        <end position="779"/>
    </location>
</feature>
<protein>
    <recommendedName>
        <fullName evidence="5">SWIM-type domain-containing protein</fullName>
    </recommendedName>
</protein>
<evidence type="ECO:0008006" key="5">
    <source>
        <dbReference type="Google" id="ProtNLM"/>
    </source>
</evidence>
<dbReference type="Proteomes" id="UP000536275">
    <property type="component" value="Unassembled WGS sequence"/>
</dbReference>
<sequence>MEVAEEYFPCLVSKFFFTENLEAFENVSRLRTIDREPLIKSNYLSSGFPDSRIAHDEDIHATVRIQKFFHPHTLPNDLDGDSWHSVKDNKEALDSFLDYVQQFQDYTIEVKNKMYTYYRCNYSHTNSGVSTKKADCKHKITVQTLKSGKYKIMWYLRHNHLIDPIRLAMSPKQPLPTILPWPGLEIPKTPMIELALENNKYKFADRASNKKSEANFDPDVLETLKNVLFNVKRRHEFAVFKKRSTNSENSKFCDVGNSTLNPESMWCTTILSEGLYNDNVKLYSFFTKNVITGDGISIGYLMTNTDSHEPLASFLRCFVERGIQIKRFVTDYSLKIVQAINEGYNVGMPNQSQNFNALITFSTPQIFEAFDYQIISLIKNTLTNDNYIPDNYEDYILQKNFGGFFFHSNQLSKGVTKEQVLCNQNIARNYLTRLKHKKTIEEARELLGEIENKFKQYPEFIECTKKHFLESGLYWLDCYLGRHRAMSNNYLDDFNRDLRFNHFKQGRRYSPDKIITLMVSWFSRIFNRSYPSLRPVPRERHIDDAEKDSKRLAGYIPANQIPEMVIVSPSCISVKSFNGPNFYNIYCDGRGVYYCQCPFNSFSMDYCKHIYLYKRYQKLKEEGAIIVQQPSIATNIHSNATPLVEGRSDPANSVQNSIPRPLTGDVESGASLSADDENDVVFVKERTIPESSKSEESEIIQGVYSEKVARNIQQWEENNNSLDAEVKKSEDRLKIQREKYEKQIKYALKQMELARKEEREHQLQFAENHKIRKKRDTQE</sequence>
<proteinExistence type="predicted"/>
<dbReference type="CDD" id="cd22249">
    <property type="entry name" value="UDM1_RNF168_RNF169-like"/>
    <property type="match status" value="1"/>
</dbReference>
<feature type="region of interest" description="Disordered" evidence="2">
    <location>
        <begin position="760"/>
        <end position="779"/>
    </location>
</feature>
<gene>
    <name evidence="3" type="ORF">FOB64_006123</name>
</gene>
<dbReference type="EMBL" id="JABWAD010000061">
    <property type="protein sequence ID" value="KAF6063117.1"/>
    <property type="molecule type" value="Genomic_DNA"/>
</dbReference>
<name>A0A8H6BVR1_CANAX</name>
<feature type="region of interest" description="Disordered" evidence="2">
    <location>
        <begin position="646"/>
        <end position="665"/>
    </location>
</feature>
<organism evidence="3 4">
    <name type="scientific">Candida albicans</name>
    <name type="common">Yeast</name>
    <dbReference type="NCBI Taxonomy" id="5476"/>
    <lineage>
        <taxon>Eukaryota</taxon>
        <taxon>Fungi</taxon>
        <taxon>Dikarya</taxon>
        <taxon>Ascomycota</taxon>
        <taxon>Saccharomycotina</taxon>
        <taxon>Pichiomycetes</taxon>
        <taxon>Debaryomycetaceae</taxon>
        <taxon>Candida/Lodderomyces clade</taxon>
        <taxon>Candida</taxon>
    </lineage>
</organism>
<keyword evidence="1" id="KW-0175">Coiled coil</keyword>